<dbReference type="AlphaFoldDB" id="A0A178A5T9"/>
<dbReference type="InterPro" id="IPR050155">
    <property type="entry name" value="HAD-like_hydrolase_sf"/>
</dbReference>
<evidence type="ECO:0000256" key="8">
    <source>
        <dbReference type="ARBA" id="ARBA00066472"/>
    </source>
</evidence>
<keyword evidence="4 9" id="KW-0460">Magnesium</keyword>
<dbReference type="InterPro" id="IPR023198">
    <property type="entry name" value="PGP-like_dom2"/>
</dbReference>
<dbReference type="NCBIfam" id="TIGR01422">
    <property type="entry name" value="phosphonatase"/>
    <property type="match status" value="1"/>
</dbReference>
<comment type="similarity">
    <text evidence="9">Belongs to the HAD-like hydrolase superfamily. PhnX family.</text>
</comment>
<dbReference type="InterPro" id="IPR023214">
    <property type="entry name" value="HAD_sf"/>
</dbReference>
<organism evidence="10 11">
    <name type="scientific">Lederbergia galactosidilytica</name>
    <dbReference type="NCBI Taxonomy" id="217031"/>
    <lineage>
        <taxon>Bacteria</taxon>
        <taxon>Bacillati</taxon>
        <taxon>Bacillota</taxon>
        <taxon>Bacilli</taxon>
        <taxon>Bacillales</taxon>
        <taxon>Bacillaceae</taxon>
        <taxon>Lederbergia</taxon>
    </lineage>
</organism>
<protein>
    <recommendedName>
        <fullName evidence="8 9">Phosphonoacetaldehyde hydrolase</fullName>
        <shortName evidence="9">Phosphonatase</shortName>
        <ecNumber evidence="8 9">3.11.1.1</ecNumber>
    </recommendedName>
    <alternativeName>
        <fullName evidence="9">Phosphonoacetaldehyde phosphonohydrolase</fullName>
    </alternativeName>
</protein>
<dbReference type="EC" id="3.11.1.1" evidence="8 9"/>
<dbReference type="Proteomes" id="UP000077881">
    <property type="component" value="Unassembled WGS sequence"/>
</dbReference>
<dbReference type="GO" id="GO:0008967">
    <property type="term" value="F:phosphoglycolate phosphatase activity"/>
    <property type="evidence" value="ECO:0007669"/>
    <property type="project" value="TreeGrafter"/>
</dbReference>
<dbReference type="GO" id="GO:0050194">
    <property type="term" value="F:phosphonoacetaldehyde hydrolase activity"/>
    <property type="evidence" value="ECO:0007669"/>
    <property type="project" value="UniProtKB-UniRule"/>
</dbReference>
<dbReference type="GO" id="GO:0000287">
    <property type="term" value="F:magnesium ion binding"/>
    <property type="evidence" value="ECO:0007669"/>
    <property type="project" value="UniProtKB-UniRule"/>
</dbReference>
<keyword evidence="3 9" id="KW-0378">Hydrolase</keyword>
<keyword evidence="2 9" id="KW-0479">Metal-binding</keyword>
<evidence type="ECO:0000256" key="9">
    <source>
        <dbReference type="HAMAP-Rule" id="MF_01375"/>
    </source>
</evidence>
<comment type="catalytic activity">
    <reaction evidence="6 9">
        <text>phosphonoacetaldehyde + H2O = acetaldehyde + phosphate + H(+)</text>
        <dbReference type="Rhea" id="RHEA:18905"/>
        <dbReference type="ChEBI" id="CHEBI:15343"/>
        <dbReference type="ChEBI" id="CHEBI:15377"/>
        <dbReference type="ChEBI" id="CHEBI:15378"/>
        <dbReference type="ChEBI" id="CHEBI:43474"/>
        <dbReference type="ChEBI" id="CHEBI:58383"/>
        <dbReference type="EC" id="3.11.1.1"/>
    </reaction>
</comment>
<evidence type="ECO:0000313" key="10">
    <source>
        <dbReference type="EMBL" id="OAK75555.1"/>
    </source>
</evidence>
<dbReference type="InterPro" id="IPR006323">
    <property type="entry name" value="Phosphonoacetald_hydro"/>
</dbReference>
<evidence type="ECO:0000256" key="2">
    <source>
        <dbReference type="ARBA" id="ARBA00022723"/>
    </source>
</evidence>
<dbReference type="GO" id="GO:0019700">
    <property type="term" value="P:organic phosphonate catabolic process"/>
    <property type="evidence" value="ECO:0007669"/>
    <property type="project" value="InterPro"/>
</dbReference>
<comment type="function">
    <text evidence="7 9">Involved in phosphonate degradation.</text>
</comment>
<dbReference type="SFLD" id="SFLDG01135">
    <property type="entry name" value="C1.5.6:_HAD__Beta-PGM__Phospha"/>
    <property type="match status" value="1"/>
</dbReference>
<dbReference type="PANTHER" id="PTHR43434:SF19">
    <property type="entry name" value="PHOSPHONOACETALDEHYDE HYDROLASE"/>
    <property type="match status" value="1"/>
</dbReference>
<feature type="active site" description="Nucleophile" evidence="9">
    <location>
        <position position="10"/>
    </location>
</feature>
<name>A0A178A5T9_9BACI</name>
<feature type="active site" description="Schiff-base intermediate with substrate" evidence="9">
    <location>
        <position position="51"/>
    </location>
</feature>
<proteinExistence type="inferred from homology"/>
<dbReference type="SFLD" id="SFLDS00003">
    <property type="entry name" value="Haloacid_Dehalogenase"/>
    <property type="match status" value="1"/>
</dbReference>
<evidence type="ECO:0000256" key="6">
    <source>
        <dbReference type="ARBA" id="ARBA00052005"/>
    </source>
</evidence>
<dbReference type="EMBL" id="LDJR01000011">
    <property type="protein sequence ID" value="OAK75555.1"/>
    <property type="molecule type" value="Genomic_DNA"/>
</dbReference>
<dbReference type="OrthoDB" id="5504491at2"/>
<dbReference type="Pfam" id="PF00702">
    <property type="entry name" value="Hydrolase"/>
    <property type="match status" value="1"/>
</dbReference>
<evidence type="ECO:0000256" key="4">
    <source>
        <dbReference type="ARBA" id="ARBA00022842"/>
    </source>
</evidence>
<dbReference type="HAMAP" id="MF_01375">
    <property type="entry name" value="PhnX"/>
    <property type="match status" value="1"/>
</dbReference>
<dbReference type="GO" id="GO:0005829">
    <property type="term" value="C:cytosol"/>
    <property type="evidence" value="ECO:0007669"/>
    <property type="project" value="TreeGrafter"/>
</dbReference>
<keyword evidence="11" id="KW-1185">Reference proteome</keyword>
<evidence type="ECO:0000256" key="1">
    <source>
        <dbReference type="ARBA" id="ARBA00011738"/>
    </source>
</evidence>
<accession>A0A178A5T9</accession>
<comment type="cofactor">
    <cofactor evidence="9">
        <name>Mg(2+)</name>
        <dbReference type="ChEBI" id="CHEBI:18420"/>
    </cofactor>
    <text evidence="9">Binds 1 Mg(2+) ion per subunit.</text>
</comment>
<feature type="binding site" evidence="9">
    <location>
        <position position="12"/>
    </location>
    <ligand>
        <name>Mg(2+)</name>
        <dbReference type="ChEBI" id="CHEBI:18420"/>
    </ligand>
</feature>
<evidence type="ECO:0000256" key="7">
    <source>
        <dbReference type="ARBA" id="ARBA00056573"/>
    </source>
</evidence>
<comment type="caution">
    <text evidence="10">The sequence shown here is derived from an EMBL/GenBank/DDBJ whole genome shotgun (WGS) entry which is preliminary data.</text>
</comment>
<dbReference type="GO" id="GO:0006281">
    <property type="term" value="P:DNA repair"/>
    <property type="evidence" value="ECO:0007669"/>
    <property type="project" value="TreeGrafter"/>
</dbReference>
<dbReference type="FunFam" id="1.10.150.240:FF:000006">
    <property type="entry name" value="Phosphonoacetaldehyde hydrolase"/>
    <property type="match status" value="1"/>
</dbReference>
<dbReference type="PANTHER" id="PTHR43434">
    <property type="entry name" value="PHOSPHOGLYCOLATE PHOSPHATASE"/>
    <property type="match status" value="1"/>
</dbReference>
<dbReference type="SUPFAM" id="SSF56784">
    <property type="entry name" value="HAD-like"/>
    <property type="match status" value="1"/>
</dbReference>
<dbReference type="InterPro" id="IPR036412">
    <property type="entry name" value="HAD-like_sf"/>
</dbReference>
<evidence type="ECO:0000313" key="11">
    <source>
        <dbReference type="Proteomes" id="UP000077881"/>
    </source>
</evidence>
<sequence>MNKVEGVILDWAGTTVDFGCFAPVNVFIDIFKKSGIEVTMEEARAPMGMLKKDHIRAMLSMPRISALWEEKFARMFGEEDVEDLYAEFEPALLSSLSKYTDPIPEVVETVALLKDKGLKIGSTTGYTQTMMDIIVPSALEKGYQPDFYITPDETNSFGRPYPYMIYRNIEFLQLSASWKVVKVGDTVSDIKEAVHAGVWAVGVLVGSSEMGLSHAEFEALTKADQKVIISETAEIFLENGADFTIRSMCELPALIEKINFLVSEGKRPGTK</sequence>
<feature type="binding site" evidence="9">
    <location>
        <position position="185"/>
    </location>
    <ligand>
        <name>Mg(2+)</name>
        <dbReference type="ChEBI" id="CHEBI:18420"/>
    </ligand>
</feature>
<dbReference type="PATRIC" id="fig|217031.6.peg.508"/>
<dbReference type="Gene3D" id="3.40.50.1000">
    <property type="entry name" value="HAD superfamily/HAD-like"/>
    <property type="match status" value="1"/>
</dbReference>
<comment type="subunit">
    <text evidence="1 9">Homodimer.</text>
</comment>
<dbReference type="STRING" id="217031.ABB05_02335"/>
<dbReference type="SFLD" id="SFLDG01129">
    <property type="entry name" value="C1.5:_HAD__Beta-PGM__Phosphata"/>
    <property type="match status" value="1"/>
</dbReference>
<feature type="binding site" evidence="9">
    <location>
        <position position="10"/>
    </location>
    <ligand>
        <name>Mg(2+)</name>
        <dbReference type="ChEBI" id="CHEBI:18420"/>
    </ligand>
</feature>
<evidence type="ECO:0000256" key="5">
    <source>
        <dbReference type="ARBA" id="ARBA00023270"/>
    </source>
</evidence>
<dbReference type="RefSeq" id="WP_057981646.1">
    <property type="nucleotide sequence ID" value="NZ_JAGGKH010000008.1"/>
</dbReference>
<reference evidence="10 11" key="1">
    <citation type="submission" date="2015-05" db="EMBL/GenBank/DDBJ databases">
        <title>Comparison of genome.</title>
        <authorList>
            <person name="Zheng Z."/>
            <person name="Sun M."/>
        </authorList>
    </citation>
    <scope>NUCLEOTIDE SEQUENCE [LARGE SCALE GENOMIC DNA]</scope>
    <source>
        <strain evidence="10 11">G25-74</strain>
    </source>
</reference>
<gene>
    <name evidence="9" type="primary">phnX</name>
    <name evidence="10" type="ORF">ABB05_02335</name>
</gene>
<keyword evidence="5 9" id="KW-0704">Schiff base</keyword>
<evidence type="ECO:0000256" key="3">
    <source>
        <dbReference type="ARBA" id="ARBA00022801"/>
    </source>
</evidence>
<dbReference type="Gene3D" id="1.10.150.240">
    <property type="entry name" value="Putative phosphatase, domain 2"/>
    <property type="match status" value="1"/>
</dbReference>